<name>A0ABV7G749_9PROT</name>
<keyword evidence="6" id="KW-1185">Reference proteome</keyword>
<keyword evidence="3" id="KW-0677">Repeat</keyword>
<evidence type="ECO:0000313" key="6">
    <source>
        <dbReference type="Proteomes" id="UP001595593"/>
    </source>
</evidence>
<reference evidence="6" key="1">
    <citation type="journal article" date="2019" name="Int. J. Syst. Evol. Microbiol.">
        <title>The Global Catalogue of Microorganisms (GCM) 10K type strain sequencing project: providing services to taxonomists for standard genome sequencing and annotation.</title>
        <authorList>
            <consortium name="The Broad Institute Genomics Platform"/>
            <consortium name="The Broad Institute Genome Sequencing Center for Infectious Disease"/>
            <person name="Wu L."/>
            <person name="Ma J."/>
        </authorList>
    </citation>
    <scope>NUCLEOTIDE SEQUENCE [LARGE SCALE GENOMIC DNA]</scope>
    <source>
        <strain evidence="6">KCTC 52094</strain>
    </source>
</reference>
<gene>
    <name evidence="5" type="ORF">ACFOD4_19960</name>
</gene>
<dbReference type="RefSeq" id="WP_379599321.1">
    <property type="nucleotide sequence ID" value="NZ_JBHRTN010000026.1"/>
</dbReference>
<evidence type="ECO:0000256" key="3">
    <source>
        <dbReference type="ARBA" id="ARBA00022737"/>
    </source>
</evidence>
<dbReference type="InterPro" id="IPR011990">
    <property type="entry name" value="TPR-like_helical_dom_sf"/>
</dbReference>
<proteinExistence type="inferred from homology"/>
<dbReference type="EMBL" id="JBHRTN010000026">
    <property type="protein sequence ID" value="MFC3127344.1"/>
    <property type="molecule type" value="Genomic_DNA"/>
</dbReference>
<comment type="similarity">
    <text evidence="1">Belongs to the TTC38 family.</text>
</comment>
<dbReference type="PANTHER" id="PTHR16263">
    <property type="entry name" value="TETRATRICOPEPTIDE REPEAT PROTEIN 38"/>
    <property type="match status" value="1"/>
</dbReference>
<comment type="caution">
    <text evidence="5">The sequence shown here is derived from an EMBL/GenBank/DDBJ whole genome shotgun (WGS) entry which is preliminary data.</text>
</comment>
<dbReference type="SUPFAM" id="SSF48452">
    <property type="entry name" value="TPR-like"/>
    <property type="match status" value="1"/>
</dbReference>
<dbReference type="SMART" id="SM00028">
    <property type="entry name" value="TPR"/>
    <property type="match status" value="2"/>
</dbReference>
<dbReference type="Gene3D" id="1.25.40.10">
    <property type="entry name" value="Tetratricopeptide repeat domain"/>
    <property type="match status" value="1"/>
</dbReference>
<evidence type="ECO:0000256" key="4">
    <source>
        <dbReference type="ARBA" id="ARBA00022803"/>
    </source>
</evidence>
<dbReference type="Proteomes" id="UP001595593">
    <property type="component" value="Unassembled WGS sequence"/>
</dbReference>
<dbReference type="CDD" id="cd05804">
    <property type="entry name" value="StaR_like"/>
    <property type="match status" value="1"/>
</dbReference>
<evidence type="ECO:0000256" key="2">
    <source>
        <dbReference type="ARBA" id="ARBA00019992"/>
    </source>
</evidence>
<organism evidence="5 6">
    <name type="scientific">Teichococcus globiformis</name>
    <dbReference type="NCBI Taxonomy" id="2307229"/>
    <lineage>
        <taxon>Bacteria</taxon>
        <taxon>Pseudomonadati</taxon>
        <taxon>Pseudomonadota</taxon>
        <taxon>Alphaproteobacteria</taxon>
        <taxon>Acetobacterales</taxon>
        <taxon>Roseomonadaceae</taxon>
        <taxon>Roseomonas</taxon>
    </lineage>
</organism>
<sequence length="444" mass="50365">MKDAQGYPLTTSSQEAARLYSVAQQNLLEYRLVTMQSVKDAIAADPHFTMAHCLRGYQFMMYGSFSVLNNAKSALRLADAHAAGTTERERMHVEALRSWTEGRTGKAILIWEQLLSAYPLDIVALRMHHFNCFWTGRQHSLRGGAASVLEHWTEDLPGYGNVLGMLAFGYEECGQYREAEKFGRIAVRHNPQDLWALHAVAHVLEMEDRQQEGIAWLTRPEDHWSDRNPFKGHLWWHLALFHLESGQHDQALALYDRSVRNDGSTFYLDIQNAASLLARLELLGVDVGDRWVALADFAEKSIGDHGLIFTDLHYMMALAKERRFDAAERLLLSMEEFAAQDAADSAAVVRTLGLPLCRGILRFEQGDYAAAVEQFAPLHNNDAPLGASHAQRDIVDQYLIEATLRARNLERTRMLLAERVTLRPRNRTALQRHKDVSRRIYGTG</sequence>
<dbReference type="PANTHER" id="PTHR16263:SF4">
    <property type="entry name" value="TETRATRICOPEPTIDE REPEAT PROTEIN 38"/>
    <property type="match status" value="1"/>
</dbReference>
<evidence type="ECO:0000256" key="1">
    <source>
        <dbReference type="ARBA" id="ARBA00005857"/>
    </source>
</evidence>
<evidence type="ECO:0000313" key="5">
    <source>
        <dbReference type="EMBL" id="MFC3127344.1"/>
    </source>
</evidence>
<dbReference type="InterPro" id="IPR019734">
    <property type="entry name" value="TPR_rpt"/>
</dbReference>
<protein>
    <recommendedName>
        <fullName evidence="2">Tetratricopeptide repeat protein 38</fullName>
    </recommendedName>
</protein>
<dbReference type="InterPro" id="IPR033891">
    <property type="entry name" value="TTC38"/>
</dbReference>
<accession>A0ABV7G749</accession>
<keyword evidence="4" id="KW-0802">TPR repeat</keyword>